<gene>
    <name evidence="2" type="ORF">IHQ68_06960</name>
</gene>
<dbReference type="Proteomes" id="UP001181622">
    <property type="component" value="Unassembled WGS sequence"/>
</dbReference>
<evidence type="ECO:0000313" key="2">
    <source>
        <dbReference type="EMBL" id="MDR4306355.1"/>
    </source>
</evidence>
<keyword evidence="3" id="KW-1185">Reference proteome</keyword>
<proteinExistence type="predicted"/>
<evidence type="ECO:0000259" key="1">
    <source>
        <dbReference type="Pfam" id="PF03413"/>
    </source>
</evidence>
<organism evidence="2 3">
    <name type="scientific">Chelatococcus sambhunathii</name>
    <dbReference type="NCBI Taxonomy" id="363953"/>
    <lineage>
        <taxon>Bacteria</taxon>
        <taxon>Pseudomonadati</taxon>
        <taxon>Pseudomonadota</taxon>
        <taxon>Alphaproteobacteria</taxon>
        <taxon>Hyphomicrobiales</taxon>
        <taxon>Chelatococcaceae</taxon>
        <taxon>Chelatococcus</taxon>
    </lineage>
</organism>
<dbReference type="EMBL" id="JADBEO010000011">
    <property type="protein sequence ID" value="MDR4306355.1"/>
    <property type="molecule type" value="Genomic_DNA"/>
</dbReference>
<sequence>MTVRLKTLLAGGALIACVALVWTLASVGASSVRANEPLVPNAPIGVKQAIAAAEAHGGAAENVAFSDEAGGRWEIAVAPAPSGEASIVLVDPNSGKVVGRKPRPTKLAAAGVTTAEAGQAATAGSLSSAVALAEERVNGTAIEARAETDGAQPAHIVSLSTLDGRKDVRVTAQGEVIPE</sequence>
<feature type="domain" description="PepSY" evidence="1">
    <location>
        <begin position="44"/>
        <end position="100"/>
    </location>
</feature>
<dbReference type="PROSITE" id="PS51257">
    <property type="entry name" value="PROKAR_LIPOPROTEIN"/>
    <property type="match status" value="1"/>
</dbReference>
<dbReference type="Pfam" id="PF03413">
    <property type="entry name" value="PepSY"/>
    <property type="match status" value="1"/>
</dbReference>
<comment type="caution">
    <text evidence="2">The sequence shown here is derived from an EMBL/GenBank/DDBJ whole genome shotgun (WGS) entry which is preliminary data.</text>
</comment>
<evidence type="ECO:0000313" key="3">
    <source>
        <dbReference type="Proteomes" id="UP001181622"/>
    </source>
</evidence>
<reference evidence="2" key="1">
    <citation type="submission" date="2020-10" db="EMBL/GenBank/DDBJ databases">
        <authorList>
            <person name="Abbas A."/>
            <person name="Razzaq R."/>
            <person name="Waqas M."/>
            <person name="Abbas N."/>
            <person name="Nielsen T.K."/>
            <person name="Hansen L.H."/>
            <person name="Hussain S."/>
            <person name="Shahid M."/>
        </authorList>
    </citation>
    <scope>NUCLEOTIDE SEQUENCE</scope>
    <source>
        <strain evidence="2">S14</strain>
    </source>
</reference>
<accession>A0ABU1DE60</accession>
<dbReference type="RefSeq" id="WP_309390176.1">
    <property type="nucleotide sequence ID" value="NZ_JADBEO010000011.1"/>
</dbReference>
<name>A0ABU1DE60_9HYPH</name>
<protein>
    <submittedName>
        <fullName evidence="2">PepSY domain-containing protein</fullName>
    </submittedName>
</protein>
<dbReference type="InterPro" id="IPR025711">
    <property type="entry name" value="PepSY"/>
</dbReference>